<accession>A0AA36NED7</accession>
<keyword evidence="2" id="KW-1185">Reference proteome</keyword>
<evidence type="ECO:0000313" key="1">
    <source>
        <dbReference type="EMBL" id="CAJ1403159.1"/>
    </source>
</evidence>
<dbReference type="SUPFAM" id="SSF53067">
    <property type="entry name" value="Actin-like ATPase domain"/>
    <property type="match status" value="1"/>
</dbReference>
<dbReference type="InterPro" id="IPR043129">
    <property type="entry name" value="ATPase_NBD"/>
</dbReference>
<comment type="caution">
    <text evidence="1">The sequence shown here is derived from an EMBL/GenBank/DDBJ whole genome shotgun (WGS) entry which is preliminary data.</text>
</comment>
<evidence type="ECO:0000313" key="2">
    <source>
        <dbReference type="Proteomes" id="UP001178507"/>
    </source>
</evidence>
<sequence length="493" mass="52892">MAAADPMPPAAAKILLAKPAVPAPLDPGFSPLVLAKKQYLKAVAGSTESVEWALPRADGCAHYKLPVFPEDSPDVEASVYLAGVLIQEMIWQRSAKSLLLSGPAKICEALAKEYSPSGMYAFEVSSMPNVCGTPEEPFVVKVVPASELPPAKDMPQVCGKKADGCRLAFDLGKSDIKTVAVKDGEVVYSKETEWDVTNPDPDYHFKAVTDALKLAKETLPKVDAIGGSATGTVGAQNEATWCDIFPNVPPPVYKAKVVDIFQRMAKEVAGDVPLKVINDGEVTALAAVQKLEGKGNIMGISMGSSEGAGYANAEGNLMGWINELCYVKLDLNPEAPTDPWTKGSHRGMSHMYLGQRGATKLAAKAGVKVPENFVYPHPDMCTIKHECHAQCLKMIQKAMEDPALRPSVEQLYVTMGVYLGYALAQYCEFYAIDHVMILGRVSKGDGGDIMLNTAKKVLETEFPECAKMQFHTADDHFKAVGQCIAAAALPSIA</sequence>
<organism evidence="1 2">
    <name type="scientific">Effrenium voratum</name>
    <dbReference type="NCBI Taxonomy" id="2562239"/>
    <lineage>
        <taxon>Eukaryota</taxon>
        <taxon>Sar</taxon>
        <taxon>Alveolata</taxon>
        <taxon>Dinophyceae</taxon>
        <taxon>Suessiales</taxon>
        <taxon>Symbiodiniaceae</taxon>
        <taxon>Effrenium</taxon>
    </lineage>
</organism>
<reference evidence="1" key="1">
    <citation type="submission" date="2023-08" db="EMBL/GenBank/DDBJ databases">
        <authorList>
            <person name="Chen Y."/>
            <person name="Shah S."/>
            <person name="Dougan E. K."/>
            <person name="Thang M."/>
            <person name="Chan C."/>
        </authorList>
    </citation>
    <scope>NUCLEOTIDE SEQUENCE</scope>
</reference>
<protein>
    <submittedName>
        <fullName evidence="1">Uncharacterized protein</fullName>
    </submittedName>
</protein>
<name>A0AA36NED7_9DINO</name>
<dbReference type="AlphaFoldDB" id="A0AA36NED7"/>
<dbReference type="Gene3D" id="3.30.420.40">
    <property type="match status" value="2"/>
</dbReference>
<dbReference type="EMBL" id="CAUJNA010003483">
    <property type="protein sequence ID" value="CAJ1403159.1"/>
    <property type="molecule type" value="Genomic_DNA"/>
</dbReference>
<dbReference type="Proteomes" id="UP001178507">
    <property type="component" value="Unassembled WGS sequence"/>
</dbReference>
<gene>
    <name evidence="1" type="ORF">EVOR1521_LOCUS25896</name>
</gene>
<proteinExistence type="predicted"/>